<comment type="caution">
    <text evidence="1">The sequence shown here is derived from an EMBL/GenBank/DDBJ whole genome shotgun (WGS) entry which is preliminary data.</text>
</comment>
<organism evidence="1 2">
    <name type="scientific">Terriglobus aquaticus</name>
    <dbReference type="NCBI Taxonomy" id="940139"/>
    <lineage>
        <taxon>Bacteria</taxon>
        <taxon>Pseudomonadati</taxon>
        <taxon>Acidobacteriota</taxon>
        <taxon>Terriglobia</taxon>
        <taxon>Terriglobales</taxon>
        <taxon>Acidobacteriaceae</taxon>
        <taxon>Terriglobus</taxon>
    </lineage>
</organism>
<protein>
    <submittedName>
        <fullName evidence="1">Uncharacterized protein</fullName>
    </submittedName>
</protein>
<keyword evidence="2" id="KW-1185">Reference proteome</keyword>
<dbReference type="EMBL" id="JBJYXY010000001">
    <property type="protein sequence ID" value="MFN2976158.1"/>
    <property type="molecule type" value="Genomic_DNA"/>
</dbReference>
<dbReference type="RefSeq" id="WP_344688127.1">
    <property type="nucleotide sequence ID" value="NZ_BAABBH010000001.1"/>
</dbReference>
<name>A0ABW9KLG0_9BACT</name>
<accession>A0ABW9KLG0</accession>
<evidence type="ECO:0000313" key="1">
    <source>
        <dbReference type="EMBL" id="MFN2976158.1"/>
    </source>
</evidence>
<gene>
    <name evidence="1" type="ORF">ACK2TP_10325</name>
</gene>
<sequence>MSPERGGVHYHSETEPAVGETFHVDYVAGYDGKPAIVTGDRGILLPVTLHRDAPNHVRATYTSALQVMATSDRTLSADGNVMKIVTVSHDAFGQSQTTIGIYHRDADQVGCGSNVPCLVAHHPTTR</sequence>
<dbReference type="Proteomes" id="UP001634747">
    <property type="component" value="Unassembled WGS sequence"/>
</dbReference>
<reference evidence="1 2" key="1">
    <citation type="submission" date="2024-12" db="EMBL/GenBank/DDBJ databases">
        <authorList>
            <person name="Lee Y."/>
        </authorList>
    </citation>
    <scope>NUCLEOTIDE SEQUENCE [LARGE SCALE GENOMIC DNA]</scope>
    <source>
        <strain evidence="1 2">03SUJ4</strain>
    </source>
</reference>
<evidence type="ECO:0000313" key="2">
    <source>
        <dbReference type="Proteomes" id="UP001634747"/>
    </source>
</evidence>
<proteinExistence type="predicted"/>